<feature type="signal peptide" evidence="1">
    <location>
        <begin position="1"/>
        <end position="21"/>
    </location>
</feature>
<dbReference type="AlphaFoldDB" id="A0A4R6R9V9"/>
<accession>A0A4R6R9V9</accession>
<dbReference type="InterPro" id="IPR013424">
    <property type="entry name" value="Ice-binding_C"/>
</dbReference>
<reference evidence="3 4" key="1">
    <citation type="submission" date="2019-03" db="EMBL/GenBank/DDBJ databases">
        <title>Genomic Encyclopedia of Type Strains, Phase IV (KMG-IV): sequencing the most valuable type-strain genomes for metagenomic binning, comparative biology and taxonomic classification.</title>
        <authorList>
            <person name="Goeker M."/>
        </authorList>
    </citation>
    <scope>NUCLEOTIDE SEQUENCE [LARGE SCALE GENOMIC DNA]</scope>
    <source>
        <strain evidence="3 4">DSM 11901</strain>
    </source>
</reference>
<feature type="domain" description="Ice-binding protein C-terminal" evidence="2">
    <location>
        <begin position="206"/>
        <end position="229"/>
    </location>
</feature>
<dbReference type="Pfam" id="PF07589">
    <property type="entry name" value="PEP-CTERM"/>
    <property type="match status" value="1"/>
</dbReference>
<sequence length="235" mass="23727">MTLIKHFAVLSLAAVASVASAAIQPLNTITDSYVTLNTSVLSANSFTASALGGSTYNSSTGKLTDAVTSASTTTSPGALTVAYNSTSGVALSGSLSGLGVTVNMTGFSYDAASNTLFGNLVVNTLLGNATYANQAILVAGNEVGTLGSNSLDSVTSSATARDLNYTLSNFTMASDLNTKLGTLASRFAWLPSAVTNVVVYTKPTAAIPEPSTYALMALGLVGIAAISRRRQAANS</sequence>
<dbReference type="NCBIfam" id="TIGR02595">
    <property type="entry name" value="PEP_CTERM"/>
    <property type="match status" value="1"/>
</dbReference>
<proteinExistence type="predicted"/>
<gene>
    <name evidence="3" type="ORF">EV672_10540</name>
</gene>
<keyword evidence="1" id="KW-0732">Signal</keyword>
<organism evidence="3 4">
    <name type="scientific">Aquabacterium commune</name>
    <dbReference type="NCBI Taxonomy" id="70586"/>
    <lineage>
        <taxon>Bacteria</taxon>
        <taxon>Pseudomonadati</taxon>
        <taxon>Pseudomonadota</taxon>
        <taxon>Betaproteobacteria</taxon>
        <taxon>Burkholderiales</taxon>
        <taxon>Aquabacterium</taxon>
    </lineage>
</organism>
<evidence type="ECO:0000313" key="3">
    <source>
        <dbReference type="EMBL" id="TDP82853.1"/>
    </source>
</evidence>
<name>A0A4R6R9V9_9BURK</name>
<evidence type="ECO:0000256" key="1">
    <source>
        <dbReference type="SAM" id="SignalP"/>
    </source>
</evidence>
<evidence type="ECO:0000313" key="4">
    <source>
        <dbReference type="Proteomes" id="UP000294593"/>
    </source>
</evidence>
<keyword evidence="4" id="KW-1185">Reference proteome</keyword>
<protein>
    <submittedName>
        <fullName evidence="3">Putative secreted protein with PEP-CTERM sorting signal</fullName>
    </submittedName>
</protein>
<dbReference type="Proteomes" id="UP000294593">
    <property type="component" value="Unassembled WGS sequence"/>
</dbReference>
<evidence type="ECO:0000259" key="2">
    <source>
        <dbReference type="Pfam" id="PF07589"/>
    </source>
</evidence>
<feature type="chain" id="PRO_5020804278" evidence="1">
    <location>
        <begin position="22"/>
        <end position="235"/>
    </location>
</feature>
<dbReference type="EMBL" id="SNXW01000005">
    <property type="protein sequence ID" value="TDP82853.1"/>
    <property type="molecule type" value="Genomic_DNA"/>
</dbReference>
<dbReference type="RefSeq" id="WP_166643525.1">
    <property type="nucleotide sequence ID" value="NZ_SNXW01000005.1"/>
</dbReference>
<comment type="caution">
    <text evidence="3">The sequence shown here is derived from an EMBL/GenBank/DDBJ whole genome shotgun (WGS) entry which is preliminary data.</text>
</comment>